<dbReference type="InterPro" id="IPR002885">
    <property type="entry name" value="PPR_rpt"/>
</dbReference>
<dbReference type="NCBIfam" id="TIGR00756">
    <property type="entry name" value="PPR"/>
    <property type="match status" value="1"/>
</dbReference>
<dbReference type="Pfam" id="PF13812">
    <property type="entry name" value="PPR_3"/>
    <property type="match status" value="1"/>
</dbReference>
<evidence type="ECO:0000256" key="2">
    <source>
        <dbReference type="ARBA" id="ARBA00022737"/>
    </source>
</evidence>
<evidence type="ECO:0008006" key="5">
    <source>
        <dbReference type="Google" id="ProtNLM"/>
    </source>
</evidence>
<organism evidence="3 4">
    <name type="scientific">Dovyalis caffra</name>
    <dbReference type="NCBI Taxonomy" id="77055"/>
    <lineage>
        <taxon>Eukaryota</taxon>
        <taxon>Viridiplantae</taxon>
        <taxon>Streptophyta</taxon>
        <taxon>Embryophyta</taxon>
        <taxon>Tracheophyta</taxon>
        <taxon>Spermatophyta</taxon>
        <taxon>Magnoliopsida</taxon>
        <taxon>eudicotyledons</taxon>
        <taxon>Gunneridae</taxon>
        <taxon>Pentapetalae</taxon>
        <taxon>rosids</taxon>
        <taxon>fabids</taxon>
        <taxon>Malpighiales</taxon>
        <taxon>Salicaceae</taxon>
        <taxon>Flacourtieae</taxon>
        <taxon>Dovyalis</taxon>
    </lineage>
</organism>
<reference evidence="3 4" key="1">
    <citation type="submission" date="2024-01" db="EMBL/GenBank/DDBJ databases">
        <authorList>
            <person name="Waweru B."/>
        </authorList>
    </citation>
    <scope>NUCLEOTIDE SEQUENCE [LARGE SCALE GENOMIC DNA]</scope>
</reference>
<comment type="similarity">
    <text evidence="1">Belongs to the PPR family. P subfamily.</text>
</comment>
<name>A0AAV1R0U1_9ROSI</name>
<evidence type="ECO:0000313" key="4">
    <source>
        <dbReference type="Proteomes" id="UP001314170"/>
    </source>
</evidence>
<accession>A0AAV1R0U1</accession>
<dbReference type="GO" id="GO:0005739">
    <property type="term" value="C:mitochondrion"/>
    <property type="evidence" value="ECO:0007669"/>
    <property type="project" value="TreeGrafter"/>
</dbReference>
<protein>
    <recommendedName>
        <fullName evidence="5">Pentatricopeptide repeat-containing protein</fullName>
    </recommendedName>
</protein>
<keyword evidence="4" id="KW-1185">Reference proteome</keyword>
<dbReference type="EMBL" id="CAWUPB010000857">
    <property type="protein sequence ID" value="CAK7327617.1"/>
    <property type="molecule type" value="Genomic_DNA"/>
</dbReference>
<dbReference type="InterPro" id="IPR011990">
    <property type="entry name" value="TPR-like_helical_dom_sf"/>
</dbReference>
<sequence length="305" mass="34670">MEELGFASTVINDNDLMCLYLNTGQLEKVPDVLSDMKENSVLPDLFSYRICLKSYREKSDIDNLEKILREMESQLQISMDWLTYATVANIYIEAGLREKALVYLKKCGLGNKDEVMRLWGLAKAKCKKQLNRDYITILGCLVRLGRLEEAEKLLQDWELSSQYYDFQVPNALLIGCSRTGLLEKAETMLHDISEKQKVKNPNSWAIIAAALAAAAETENKAWRPKPTLASSIFNWLGDNGDVEEVKGFVCLLETKIPKSREMYHSLIKASIRCGKEVDGLLENMKADKIDEEEETKTILSSRQPE</sequence>
<dbReference type="AlphaFoldDB" id="A0AAV1R0U1"/>
<dbReference type="GO" id="GO:0003729">
    <property type="term" value="F:mRNA binding"/>
    <property type="evidence" value="ECO:0007669"/>
    <property type="project" value="UniProtKB-ARBA"/>
</dbReference>
<dbReference type="PANTHER" id="PTHR45717:SF7">
    <property type="entry name" value="PENTACOTRIPEPTIDE-REPEAT REGION OF PRORP DOMAIN-CONTAINING PROTEIN"/>
    <property type="match status" value="1"/>
</dbReference>
<dbReference type="Proteomes" id="UP001314170">
    <property type="component" value="Unassembled WGS sequence"/>
</dbReference>
<comment type="caution">
    <text evidence="3">The sequence shown here is derived from an EMBL/GenBank/DDBJ whole genome shotgun (WGS) entry which is preliminary data.</text>
</comment>
<keyword evidence="2" id="KW-0677">Repeat</keyword>
<proteinExistence type="inferred from homology"/>
<gene>
    <name evidence="3" type="ORF">DCAF_LOCUS5332</name>
</gene>
<dbReference type="Pfam" id="PF01535">
    <property type="entry name" value="PPR"/>
    <property type="match status" value="2"/>
</dbReference>
<evidence type="ECO:0000313" key="3">
    <source>
        <dbReference type="EMBL" id="CAK7327617.1"/>
    </source>
</evidence>
<evidence type="ECO:0000256" key="1">
    <source>
        <dbReference type="ARBA" id="ARBA00007626"/>
    </source>
</evidence>
<dbReference type="Gene3D" id="1.25.40.10">
    <property type="entry name" value="Tetratricopeptide repeat domain"/>
    <property type="match status" value="2"/>
</dbReference>
<dbReference type="PANTHER" id="PTHR45717">
    <property type="entry name" value="OS12G0527900 PROTEIN"/>
    <property type="match status" value="1"/>
</dbReference>